<evidence type="ECO:0000313" key="2">
    <source>
        <dbReference type="Proteomes" id="UP001428341"/>
    </source>
</evidence>
<name>A0AAP0MNK2_9ROSI</name>
<proteinExistence type="predicted"/>
<protein>
    <submittedName>
        <fullName evidence="1">Uncharacterized protein</fullName>
    </submittedName>
</protein>
<organism evidence="1 2">
    <name type="scientific">Citrus x changshan-huyou</name>
    <dbReference type="NCBI Taxonomy" id="2935761"/>
    <lineage>
        <taxon>Eukaryota</taxon>
        <taxon>Viridiplantae</taxon>
        <taxon>Streptophyta</taxon>
        <taxon>Embryophyta</taxon>
        <taxon>Tracheophyta</taxon>
        <taxon>Spermatophyta</taxon>
        <taxon>Magnoliopsida</taxon>
        <taxon>eudicotyledons</taxon>
        <taxon>Gunneridae</taxon>
        <taxon>Pentapetalae</taxon>
        <taxon>rosids</taxon>
        <taxon>malvids</taxon>
        <taxon>Sapindales</taxon>
        <taxon>Rutaceae</taxon>
        <taxon>Aurantioideae</taxon>
        <taxon>Citrus</taxon>
    </lineage>
</organism>
<dbReference type="Proteomes" id="UP001428341">
    <property type="component" value="Unassembled WGS sequence"/>
</dbReference>
<comment type="caution">
    <text evidence="1">The sequence shown here is derived from an EMBL/GenBank/DDBJ whole genome shotgun (WGS) entry which is preliminary data.</text>
</comment>
<dbReference type="EMBL" id="JBCGBO010000003">
    <property type="protein sequence ID" value="KAK9215377.1"/>
    <property type="molecule type" value="Genomic_DNA"/>
</dbReference>
<reference evidence="1 2" key="1">
    <citation type="submission" date="2024-05" db="EMBL/GenBank/DDBJ databases">
        <title>Haplotype-resolved chromosome-level genome assembly of Huyou (Citrus changshanensis).</title>
        <authorList>
            <person name="Miao C."/>
            <person name="Chen W."/>
            <person name="Wu Y."/>
            <person name="Wang L."/>
            <person name="Zhao S."/>
            <person name="Grierson D."/>
            <person name="Xu C."/>
            <person name="Chen K."/>
        </authorList>
    </citation>
    <scope>NUCLEOTIDE SEQUENCE [LARGE SCALE GENOMIC DNA]</scope>
    <source>
        <strain evidence="1">01-14</strain>
        <tissue evidence="1">Leaf</tissue>
    </source>
</reference>
<accession>A0AAP0MNK2</accession>
<gene>
    <name evidence="1" type="ORF">WN944_007382</name>
</gene>
<keyword evidence="2" id="KW-1185">Reference proteome</keyword>
<evidence type="ECO:0000313" key="1">
    <source>
        <dbReference type="EMBL" id="KAK9215377.1"/>
    </source>
</evidence>
<sequence length="58" mass="6655">MSQKMKTKMKMKKWSGKSPVDTYTCRTNRMGCHSLVAVTEEDSDTLLLQLVAEEEDED</sequence>
<dbReference type="AlphaFoldDB" id="A0AAP0MNK2"/>